<evidence type="ECO:0000313" key="1">
    <source>
        <dbReference type="EMBL" id="KGQ30201.1"/>
    </source>
</evidence>
<dbReference type="PANTHER" id="PTHR48100">
    <property type="entry name" value="BROAD-SPECIFICITY PHOSPHATASE YOR283W-RELATED"/>
    <property type="match status" value="1"/>
</dbReference>
<dbReference type="AlphaFoldDB" id="A0A0A2XCX5"/>
<gene>
    <name evidence="1" type="ORF">JP32_09350</name>
</gene>
<dbReference type="Gene3D" id="3.40.50.1240">
    <property type="entry name" value="Phosphoglycerate mutase-like"/>
    <property type="match status" value="1"/>
</dbReference>
<dbReference type="InterPro" id="IPR050275">
    <property type="entry name" value="PGM_Phosphatase"/>
</dbReference>
<dbReference type="SMART" id="SM00855">
    <property type="entry name" value="PGAM"/>
    <property type="match status" value="1"/>
</dbReference>
<dbReference type="Pfam" id="PF00300">
    <property type="entry name" value="His_Phos_1"/>
    <property type="match status" value="1"/>
</dbReference>
<protein>
    <submittedName>
        <fullName evidence="1">Phosphoglycerate mutase</fullName>
    </submittedName>
</protein>
<proteinExistence type="predicted"/>
<reference evidence="1 2" key="1">
    <citation type="submission" date="2014-08" db="EMBL/GenBank/DDBJ databases">
        <title>Chaperone-usher fimbriae in a diverse selection of Gallibacterium genomes.</title>
        <authorList>
            <person name="Kudirkiene E."/>
            <person name="Bager R.J."/>
            <person name="Johnson T.J."/>
            <person name="Bojesen A.M."/>
        </authorList>
    </citation>
    <scope>NUCLEOTIDE SEQUENCE [LARGE SCALE GENOMIC DNA]</scope>
    <source>
        <strain evidence="1 2">20558/3kl.</strain>
    </source>
</reference>
<name>A0A0A2XCX5_9PAST</name>
<organism evidence="1 2">
    <name type="scientific">Gallibacterium anatis</name>
    <dbReference type="NCBI Taxonomy" id="750"/>
    <lineage>
        <taxon>Bacteria</taxon>
        <taxon>Pseudomonadati</taxon>
        <taxon>Pseudomonadota</taxon>
        <taxon>Gammaproteobacteria</taxon>
        <taxon>Pasteurellales</taxon>
        <taxon>Pasteurellaceae</taxon>
        <taxon>Gallibacterium</taxon>
    </lineage>
</organism>
<dbReference type="CDD" id="cd07067">
    <property type="entry name" value="HP_PGM_like"/>
    <property type="match status" value="1"/>
</dbReference>
<accession>A0A0A2XCX5</accession>
<dbReference type="SUPFAM" id="SSF53254">
    <property type="entry name" value="Phosphoglycerate mutase-like"/>
    <property type="match status" value="1"/>
</dbReference>
<dbReference type="RefSeq" id="WP_039084506.1">
    <property type="nucleotide sequence ID" value="NZ_JPXS01000050.1"/>
</dbReference>
<dbReference type="InterPro" id="IPR013078">
    <property type="entry name" value="His_Pase_superF_clade-1"/>
</dbReference>
<evidence type="ECO:0000313" key="2">
    <source>
        <dbReference type="Proteomes" id="UP000030526"/>
    </source>
</evidence>
<dbReference type="GO" id="GO:0016791">
    <property type="term" value="F:phosphatase activity"/>
    <property type="evidence" value="ECO:0007669"/>
    <property type="project" value="TreeGrafter"/>
</dbReference>
<comment type="caution">
    <text evidence="1">The sequence shown here is derived from an EMBL/GenBank/DDBJ whole genome shotgun (WGS) entry which is preliminary data.</text>
</comment>
<dbReference type="EMBL" id="JPXS01000050">
    <property type="protein sequence ID" value="KGQ30201.1"/>
    <property type="molecule type" value="Genomic_DNA"/>
</dbReference>
<dbReference type="Proteomes" id="UP000030526">
    <property type="component" value="Unassembled WGS sequence"/>
</dbReference>
<sequence>MRQFYLFRHAQSQANVGGIPLPDREIPLTELGQQQALNRCQQWHIQPSALYCSQFLRTQQTAQPFVQKYQLPLQQLSCLNELSYLDFAMIQSLTTAQRQQLATQYWLTAEPEDKQAAQCDSFLDFSRRIDDFCRQITTFPDNSLFFTHGIWLAQLSWKILGYDVNNNRDMQRFRQFTYTLAIPNTAAFVLTVDHHCLQLQYLADYAVLGV</sequence>
<dbReference type="InterPro" id="IPR029033">
    <property type="entry name" value="His_PPase_superfam"/>
</dbReference>